<dbReference type="GO" id="GO:0016114">
    <property type="term" value="P:terpenoid biosynthetic process"/>
    <property type="evidence" value="ECO:0007669"/>
    <property type="project" value="InterPro"/>
</dbReference>
<comment type="cofactor">
    <cofactor evidence="2">
        <name>thiamine diphosphate</name>
        <dbReference type="ChEBI" id="CHEBI:58937"/>
    </cofactor>
</comment>
<dbReference type="Gene3D" id="3.40.50.970">
    <property type="match status" value="1"/>
</dbReference>
<dbReference type="PANTHER" id="PTHR43322:SF5">
    <property type="entry name" value="1-DEOXY-D-XYLULOSE-5-PHOSPHATE SYNTHASE, CHLOROPLASTIC"/>
    <property type="match status" value="1"/>
</dbReference>
<protein>
    <submittedName>
        <fullName evidence="8">1-deoxy-D-xylulose-5-phosphate synthase</fullName>
    </submittedName>
</protein>
<dbReference type="GO" id="GO:0019288">
    <property type="term" value="P:isopentenyl diphosphate biosynthetic process, methylerythritol 4-phosphate pathway"/>
    <property type="evidence" value="ECO:0007669"/>
    <property type="project" value="TreeGrafter"/>
</dbReference>
<dbReference type="GO" id="GO:0008661">
    <property type="term" value="F:1-deoxy-D-xylulose-5-phosphate synthase activity"/>
    <property type="evidence" value="ECO:0007669"/>
    <property type="project" value="InterPro"/>
</dbReference>
<dbReference type="PANTHER" id="PTHR43322">
    <property type="entry name" value="1-D-DEOXYXYLULOSE 5-PHOSPHATE SYNTHASE-RELATED"/>
    <property type="match status" value="1"/>
</dbReference>
<dbReference type="GO" id="GO:0000287">
    <property type="term" value="F:magnesium ion binding"/>
    <property type="evidence" value="ECO:0007669"/>
    <property type="project" value="UniProtKB-ARBA"/>
</dbReference>
<dbReference type="SUPFAM" id="SSF52518">
    <property type="entry name" value="Thiamin diphosphate-binding fold (THDP-binding)"/>
    <property type="match status" value="1"/>
</dbReference>
<keyword evidence="5" id="KW-0479">Metal-binding</keyword>
<dbReference type="GO" id="GO:0005829">
    <property type="term" value="C:cytosol"/>
    <property type="evidence" value="ECO:0007669"/>
    <property type="project" value="TreeGrafter"/>
</dbReference>
<comment type="cofactor">
    <cofactor evidence="1">
        <name>Mg(2+)</name>
        <dbReference type="ChEBI" id="CHEBI:18420"/>
    </cofactor>
</comment>
<keyword evidence="4" id="KW-0808">Transferase</keyword>
<dbReference type="AlphaFoldDB" id="A0A9D2EHE4"/>
<dbReference type="InterPro" id="IPR049557">
    <property type="entry name" value="Transketolase_CS"/>
</dbReference>
<proteinExistence type="predicted"/>
<evidence type="ECO:0000256" key="4">
    <source>
        <dbReference type="ARBA" id="ARBA00022679"/>
    </source>
</evidence>
<dbReference type="PROSITE" id="PS00801">
    <property type="entry name" value="TRANSKETOLASE_1"/>
    <property type="match status" value="1"/>
</dbReference>
<keyword evidence="7" id="KW-0786">Thiamine pyrophosphate</keyword>
<evidence type="ECO:0000256" key="5">
    <source>
        <dbReference type="ARBA" id="ARBA00022723"/>
    </source>
</evidence>
<evidence type="ECO:0000256" key="3">
    <source>
        <dbReference type="ARBA" id="ARBA00011738"/>
    </source>
</evidence>
<reference evidence="8" key="1">
    <citation type="journal article" date="2021" name="PeerJ">
        <title>Extensive microbial diversity within the chicken gut microbiome revealed by metagenomics and culture.</title>
        <authorList>
            <person name="Gilroy R."/>
            <person name="Ravi A."/>
            <person name="Getino M."/>
            <person name="Pursley I."/>
            <person name="Horton D.L."/>
            <person name="Alikhan N.F."/>
            <person name="Baker D."/>
            <person name="Gharbi K."/>
            <person name="Hall N."/>
            <person name="Watson M."/>
            <person name="Adriaenssens E.M."/>
            <person name="Foster-Nyarko E."/>
            <person name="Jarju S."/>
            <person name="Secka A."/>
            <person name="Antonio M."/>
            <person name="Oren A."/>
            <person name="Chaudhuri R.R."/>
            <person name="La Ragione R."/>
            <person name="Hildebrand F."/>
            <person name="Pallen M.J."/>
        </authorList>
    </citation>
    <scope>NUCLEOTIDE SEQUENCE</scope>
    <source>
        <strain evidence="8">ChiGjej4B4-7305</strain>
    </source>
</reference>
<evidence type="ECO:0000256" key="6">
    <source>
        <dbReference type="ARBA" id="ARBA00022842"/>
    </source>
</evidence>
<dbReference type="InterPro" id="IPR005477">
    <property type="entry name" value="Dxylulose-5-P_synthase"/>
</dbReference>
<reference evidence="8" key="2">
    <citation type="submission" date="2021-04" db="EMBL/GenBank/DDBJ databases">
        <authorList>
            <person name="Gilroy R."/>
        </authorList>
    </citation>
    <scope>NUCLEOTIDE SEQUENCE</scope>
    <source>
        <strain evidence="8">ChiGjej4B4-7305</strain>
    </source>
</reference>
<accession>A0A9D2EHE4</accession>
<dbReference type="Proteomes" id="UP000824037">
    <property type="component" value="Unassembled WGS sequence"/>
</dbReference>
<comment type="caution">
    <text evidence="8">The sequence shown here is derived from an EMBL/GenBank/DDBJ whole genome shotgun (WGS) entry which is preliminary data.</text>
</comment>
<sequence length="182" mass="19870">MSELERLHSPEDLRRLSPRRLAALAEEIRSFLIESVARTGGHLGPNLGVVELTLAIHRVFRSPRDSIVFDTGHQAYVHKLLTGRQDFTTLRKRGGLSGYPSRTESDHDIVENSHASTAVSWADGISRARLLAGDTDRHVVAVIGDGALTGGLAWEALNNLASSPDQRVVIVVNDNGWSYSPT</sequence>
<name>A0A9D2EHE4_9MICO</name>
<dbReference type="EMBL" id="DXBY01000289">
    <property type="protein sequence ID" value="HIZ37450.1"/>
    <property type="molecule type" value="Genomic_DNA"/>
</dbReference>
<keyword evidence="6" id="KW-0460">Magnesium</keyword>
<comment type="subunit">
    <text evidence="3">Homodimer.</text>
</comment>
<evidence type="ECO:0000313" key="9">
    <source>
        <dbReference type="Proteomes" id="UP000824037"/>
    </source>
</evidence>
<evidence type="ECO:0000256" key="1">
    <source>
        <dbReference type="ARBA" id="ARBA00001946"/>
    </source>
</evidence>
<feature type="non-terminal residue" evidence="8">
    <location>
        <position position="182"/>
    </location>
</feature>
<organism evidence="8 9">
    <name type="scientific">Candidatus Ruania gallistercoris</name>
    <dbReference type="NCBI Taxonomy" id="2838746"/>
    <lineage>
        <taxon>Bacteria</taxon>
        <taxon>Bacillati</taxon>
        <taxon>Actinomycetota</taxon>
        <taxon>Actinomycetes</taxon>
        <taxon>Micrococcales</taxon>
        <taxon>Ruaniaceae</taxon>
        <taxon>Ruania</taxon>
    </lineage>
</organism>
<evidence type="ECO:0000256" key="7">
    <source>
        <dbReference type="ARBA" id="ARBA00023052"/>
    </source>
</evidence>
<dbReference type="InterPro" id="IPR029061">
    <property type="entry name" value="THDP-binding"/>
</dbReference>
<evidence type="ECO:0000256" key="2">
    <source>
        <dbReference type="ARBA" id="ARBA00001964"/>
    </source>
</evidence>
<evidence type="ECO:0000313" key="8">
    <source>
        <dbReference type="EMBL" id="HIZ37450.1"/>
    </source>
</evidence>
<gene>
    <name evidence="8" type="ORF">H9815_16865</name>
</gene>
<dbReference type="Pfam" id="PF13292">
    <property type="entry name" value="DXP_synthase_N"/>
    <property type="match status" value="1"/>
</dbReference>